<evidence type="ECO:0000313" key="1">
    <source>
        <dbReference type="EMBL" id="CAH2226783.1"/>
    </source>
</evidence>
<evidence type="ECO:0000313" key="2">
    <source>
        <dbReference type="Proteomes" id="UP000838756"/>
    </source>
</evidence>
<comment type="caution">
    <text evidence="1">The sequence shown here is derived from an EMBL/GenBank/DDBJ whole genome shotgun (WGS) entry which is preliminary data.</text>
</comment>
<dbReference type="AlphaFoldDB" id="A0A8S4QXJ6"/>
<accession>A0A8S4QXJ6</accession>
<keyword evidence="2" id="KW-1185">Reference proteome</keyword>
<dbReference type="EMBL" id="CAKXAJ010022005">
    <property type="protein sequence ID" value="CAH2226783.1"/>
    <property type="molecule type" value="Genomic_DNA"/>
</dbReference>
<name>A0A8S4QXJ6_9NEOP</name>
<sequence length="112" mass="12903">MRKYDSLSPDPTEQHFSKRARNTYWNVPLCRHQHGASVKPHVPVITPATTILRPEDSFAIRLLSGRNKHGCSTAPNGLCSSTQYYYHYHHVNRLPALYRARVSPHNEKELKP</sequence>
<dbReference type="Proteomes" id="UP000838756">
    <property type="component" value="Unassembled WGS sequence"/>
</dbReference>
<reference evidence="1" key="1">
    <citation type="submission" date="2022-03" db="EMBL/GenBank/DDBJ databases">
        <authorList>
            <person name="Lindestad O."/>
        </authorList>
    </citation>
    <scope>NUCLEOTIDE SEQUENCE</scope>
</reference>
<proteinExistence type="predicted"/>
<organism evidence="1 2">
    <name type="scientific">Pararge aegeria aegeria</name>
    <dbReference type="NCBI Taxonomy" id="348720"/>
    <lineage>
        <taxon>Eukaryota</taxon>
        <taxon>Metazoa</taxon>
        <taxon>Ecdysozoa</taxon>
        <taxon>Arthropoda</taxon>
        <taxon>Hexapoda</taxon>
        <taxon>Insecta</taxon>
        <taxon>Pterygota</taxon>
        <taxon>Neoptera</taxon>
        <taxon>Endopterygota</taxon>
        <taxon>Lepidoptera</taxon>
        <taxon>Glossata</taxon>
        <taxon>Ditrysia</taxon>
        <taxon>Papilionoidea</taxon>
        <taxon>Nymphalidae</taxon>
        <taxon>Satyrinae</taxon>
        <taxon>Satyrini</taxon>
        <taxon>Parargina</taxon>
        <taxon>Pararge</taxon>
    </lineage>
</organism>
<gene>
    <name evidence="1" type="primary">jg4674</name>
    <name evidence="1" type="ORF">PAEG_LOCUS7475</name>
</gene>
<protein>
    <submittedName>
        <fullName evidence="1">Jg4674 protein</fullName>
    </submittedName>
</protein>